<evidence type="ECO:0000256" key="1">
    <source>
        <dbReference type="ARBA" id="ARBA00007992"/>
    </source>
</evidence>
<dbReference type="SUPFAM" id="SSF51905">
    <property type="entry name" value="FAD/NAD(P)-binding domain"/>
    <property type="match status" value="1"/>
</dbReference>
<evidence type="ECO:0000256" key="3">
    <source>
        <dbReference type="ARBA" id="ARBA00023033"/>
    </source>
</evidence>
<dbReference type="InterPro" id="IPR036188">
    <property type="entry name" value="FAD/NAD-bd_sf"/>
</dbReference>
<gene>
    <name evidence="4" type="ORF">BKA59DRAFT_460450</name>
</gene>
<evidence type="ECO:0000256" key="2">
    <source>
        <dbReference type="ARBA" id="ARBA00023002"/>
    </source>
</evidence>
<dbReference type="EMBL" id="JAGPXF010000008">
    <property type="protein sequence ID" value="KAH7232986.1"/>
    <property type="molecule type" value="Genomic_DNA"/>
</dbReference>
<dbReference type="PANTHER" id="PTHR13789:SF309">
    <property type="entry name" value="PUTATIVE (AFU_ORTHOLOGUE AFUA_6G14510)-RELATED"/>
    <property type="match status" value="1"/>
</dbReference>
<keyword evidence="3" id="KW-0503">Monooxygenase</keyword>
<dbReference type="Gene3D" id="3.50.50.60">
    <property type="entry name" value="FAD/NAD(P)-binding domain"/>
    <property type="match status" value="1"/>
</dbReference>
<comment type="caution">
    <text evidence="4">The sequence shown here is derived from an EMBL/GenBank/DDBJ whole genome shotgun (WGS) entry which is preliminary data.</text>
</comment>
<dbReference type="AlphaFoldDB" id="A0A8K0RJT9"/>
<evidence type="ECO:0008006" key="6">
    <source>
        <dbReference type="Google" id="ProtNLM"/>
    </source>
</evidence>
<keyword evidence="2" id="KW-0560">Oxidoreductase</keyword>
<protein>
    <recommendedName>
        <fullName evidence="6">FAD-binding domain-containing protein</fullName>
    </recommendedName>
</protein>
<dbReference type="GO" id="GO:0004497">
    <property type="term" value="F:monooxygenase activity"/>
    <property type="evidence" value="ECO:0007669"/>
    <property type="project" value="UniProtKB-KW"/>
</dbReference>
<evidence type="ECO:0000313" key="4">
    <source>
        <dbReference type="EMBL" id="KAH7232986.1"/>
    </source>
</evidence>
<dbReference type="Proteomes" id="UP000813427">
    <property type="component" value="Unassembled WGS sequence"/>
</dbReference>
<organism evidence="4 5">
    <name type="scientific">Fusarium tricinctum</name>
    <dbReference type="NCBI Taxonomy" id="61284"/>
    <lineage>
        <taxon>Eukaryota</taxon>
        <taxon>Fungi</taxon>
        <taxon>Dikarya</taxon>
        <taxon>Ascomycota</taxon>
        <taxon>Pezizomycotina</taxon>
        <taxon>Sordariomycetes</taxon>
        <taxon>Hypocreomycetidae</taxon>
        <taxon>Hypocreales</taxon>
        <taxon>Nectriaceae</taxon>
        <taxon>Fusarium</taxon>
        <taxon>Fusarium tricinctum species complex</taxon>
    </lineage>
</organism>
<comment type="similarity">
    <text evidence="1">Belongs to the paxM FAD-dependent monooxygenase family.</text>
</comment>
<dbReference type="PANTHER" id="PTHR13789">
    <property type="entry name" value="MONOOXYGENASE"/>
    <property type="match status" value="1"/>
</dbReference>
<proteinExistence type="inferred from homology"/>
<dbReference type="InterPro" id="IPR050493">
    <property type="entry name" value="FAD-dep_Monooxygenase_BioMet"/>
</dbReference>
<keyword evidence="5" id="KW-1185">Reference proteome</keyword>
<evidence type="ECO:0000313" key="5">
    <source>
        <dbReference type="Proteomes" id="UP000813427"/>
    </source>
</evidence>
<accession>A0A8K0RJT9</accession>
<reference evidence="4" key="1">
    <citation type="journal article" date="2021" name="Nat. Commun.">
        <title>Genetic determinants of endophytism in the Arabidopsis root mycobiome.</title>
        <authorList>
            <person name="Mesny F."/>
            <person name="Miyauchi S."/>
            <person name="Thiergart T."/>
            <person name="Pickel B."/>
            <person name="Atanasova L."/>
            <person name="Karlsson M."/>
            <person name="Huettel B."/>
            <person name="Barry K.W."/>
            <person name="Haridas S."/>
            <person name="Chen C."/>
            <person name="Bauer D."/>
            <person name="Andreopoulos W."/>
            <person name="Pangilinan J."/>
            <person name="LaButti K."/>
            <person name="Riley R."/>
            <person name="Lipzen A."/>
            <person name="Clum A."/>
            <person name="Drula E."/>
            <person name="Henrissat B."/>
            <person name="Kohler A."/>
            <person name="Grigoriev I.V."/>
            <person name="Martin F.M."/>
            <person name="Hacquard S."/>
        </authorList>
    </citation>
    <scope>NUCLEOTIDE SEQUENCE</scope>
    <source>
        <strain evidence="4">MPI-SDFR-AT-0068</strain>
    </source>
</reference>
<dbReference type="OrthoDB" id="16820at2759"/>
<sequence length="239" mass="27394">MPTHIPREVTDKKSVVIVMGHSASMGYNAYRPTTDDSLTWWSLYETEEPLSKKEVPREIVSKMLQNMDGDWKEENVQKVLKKASAPFIYPIWTVPELPTWGHGGVVLVGDAAHAMTPTLAKEQDRLLKILKRSGCFSAGLFECRQPRLSKIKYLNAEAQKHSGKRIVWVQKVIFLCMWIMSSFPWLHKFKKIPIFFNDNVLLTYSRAIAFSSGHEIDEIPSSWDPDAETQRIVERSCVL</sequence>
<name>A0A8K0RJT9_9HYPO</name>